<evidence type="ECO:0000313" key="1">
    <source>
        <dbReference type="EMBL" id="MBB5626280.1"/>
    </source>
</evidence>
<accession>A0A7W8Z2Y9</accession>
<sequence>MARLGGDGEGEAQEQLSQDARTAIERGYQVYVAYIPEEVPRKYKQVHTSWGATEAINRIEQEGWRLERMLESMYGNGVRVLTCMFRRHGPDRVEDAL</sequence>
<evidence type="ECO:0000313" key="2">
    <source>
        <dbReference type="Proteomes" id="UP000588112"/>
    </source>
</evidence>
<protein>
    <submittedName>
        <fullName evidence="1">Uncharacterized protein</fullName>
    </submittedName>
</protein>
<dbReference type="RefSeq" id="WP_184610150.1">
    <property type="nucleotide sequence ID" value="NZ_BOOS01000062.1"/>
</dbReference>
<keyword evidence="2" id="KW-1185">Reference proteome</keyword>
<dbReference type="AlphaFoldDB" id="A0A7W8Z2Y9"/>
<comment type="caution">
    <text evidence="1">The sequence shown here is derived from an EMBL/GenBank/DDBJ whole genome shotgun (WGS) entry which is preliminary data.</text>
</comment>
<gene>
    <name evidence="1" type="ORF">BJ981_001979</name>
</gene>
<dbReference type="Proteomes" id="UP000588112">
    <property type="component" value="Unassembled WGS sequence"/>
</dbReference>
<reference evidence="1 2" key="1">
    <citation type="submission" date="2020-08" db="EMBL/GenBank/DDBJ databases">
        <title>Sequencing the genomes of 1000 actinobacteria strains.</title>
        <authorList>
            <person name="Klenk H.-P."/>
        </authorList>
    </citation>
    <scope>NUCLEOTIDE SEQUENCE [LARGE SCALE GENOMIC DNA]</scope>
    <source>
        <strain evidence="1 2">DSM 45790</strain>
    </source>
</reference>
<proteinExistence type="predicted"/>
<dbReference type="EMBL" id="JACHBR010000001">
    <property type="protein sequence ID" value="MBB5626280.1"/>
    <property type="molecule type" value="Genomic_DNA"/>
</dbReference>
<name>A0A7W8Z2Y9_9ACTN</name>
<organism evidence="1 2">
    <name type="scientific">Sphaerisporangium krabiense</name>
    <dbReference type="NCBI Taxonomy" id="763782"/>
    <lineage>
        <taxon>Bacteria</taxon>
        <taxon>Bacillati</taxon>
        <taxon>Actinomycetota</taxon>
        <taxon>Actinomycetes</taxon>
        <taxon>Streptosporangiales</taxon>
        <taxon>Streptosporangiaceae</taxon>
        <taxon>Sphaerisporangium</taxon>
    </lineage>
</organism>